<dbReference type="InterPro" id="IPR003646">
    <property type="entry name" value="SH3-like_bac-type"/>
</dbReference>
<dbReference type="Gene3D" id="1.10.10.2520">
    <property type="entry name" value="Cell wall hydrolase SleB, domain 1"/>
    <property type="match status" value="1"/>
</dbReference>
<dbReference type="OrthoDB" id="9785345at2"/>
<gene>
    <name evidence="5" type="ordered locus">Cphy_3002</name>
</gene>
<reference evidence="6" key="1">
    <citation type="submission" date="2007-11" db="EMBL/GenBank/DDBJ databases">
        <title>Complete genome sequence of Clostridium phytofermentans ISDg.</title>
        <authorList>
            <person name="Leschine S.B."/>
            <person name="Warnick T.A."/>
            <person name="Blanchard J.L."/>
            <person name="Schnell D.J."/>
            <person name="Petit E.L."/>
            <person name="LaTouf W.G."/>
            <person name="Copeland A."/>
            <person name="Lucas S."/>
            <person name="Lapidus A."/>
            <person name="Barry K."/>
            <person name="Glavina del Rio T."/>
            <person name="Dalin E."/>
            <person name="Tice H."/>
            <person name="Pitluck S."/>
            <person name="Kiss H."/>
            <person name="Brettin T."/>
            <person name="Bruce D."/>
            <person name="Detter J.C."/>
            <person name="Han C."/>
            <person name="Kuske C."/>
            <person name="Schmutz J."/>
            <person name="Larimer F."/>
            <person name="Land M."/>
            <person name="Hauser L."/>
            <person name="Kyrpides N."/>
            <person name="Kim E.A."/>
            <person name="Richardson P."/>
        </authorList>
    </citation>
    <scope>NUCLEOTIDE SEQUENCE [LARGE SCALE GENOMIC DNA]</scope>
    <source>
        <strain evidence="6">ATCC 700394 / DSM 18823 / ISDg</strain>
    </source>
</reference>
<dbReference type="InterPro" id="IPR011105">
    <property type="entry name" value="Cell_wall_hydrolase_SleB"/>
</dbReference>
<keyword evidence="3" id="KW-0812">Transmembrane</keyword>
<dbReference type="EMBL" id="CP000885">
    <property type="protein sequence ID" value="ABX43359.1"/>
    <property type="molecule type" value="Genomic_DNA"/>
</dbReference>
<dbReference type="eggNOG" id="COG3773">
    <property type="taxonomic scope" value="Bacteria"/>
</dbReference>
<dbReference type="SMART" id="SM00287">
    <property type="entry name" value="SH3b"/>
    <property type="match status" value="2"/>
</dbReference>
<feature type="transmembrane region" description="Helical" evidence="3">
    <location>
        <begin position="7"/>
        <end position="24"/>
    </location>
</feature>
<dbReference type="PROSITE" id="PS51781">
    <property type="entry name" value="SH3B"/>
    <property type="match status" value="2"/>
</dbReference>
<evidence type="ECO:0000313" key="5">
    <source>
        <dbReference type="EMBL" id="ABX43359.1"/>
    </source>
</evidence>
<dbReference type="Proteomes" id="UP000000370">
    <property type="component" value="Chromosome"/>
</dbReference>
<feature type="domain" description="SH3b" evidence="4">
    <location>
        <begin position="263"/>
        <end position="327"/>
    </location>
</feature>
<keyword evidence="3" id="KW-1133">Transmembrane helix</keyword>
<evidence type="ECO:0000313" key="6">
    <source>
        <dbReference type="Proteomes" id="UP000000370"/>
    </source>
</evidence>
<keyword evidence="1" id="KW-0175">Coiled coil</keyword>
<dbReference type="InterPro" id="IPR042047">
    <property type="entry name" value="SleB_dom1"/>
</dbReference>
<evidence type="ECO:0000256" key="2">
    <source>
        <dbReference type="SAM" id="MobiDB-lite"/>
    </source>
</evidence>
<keyword evidence="3" id="KW-0472">Membrane</keyword>
<dbReference type="KEGG" id="cpy:Cphy_3002"/>
<dbReference type="eggNOG" id="COG3103">
    <property type="taxonomic scope" value="Bacteria"/>
</dbReference>
<dbReference type="HOGENOM" id="CLU_558626_0_0_9"/>
<feature type="compositionally biased region" description="Polar residues" evidence="2">
    <location>
        <begin position="99"/>
        <end position="109"/>
    </location>
</feature>
<organism evidence="5 6">
    <name type="scientific">Lachnoclostridium phytofermentans (strain ATCC 700394 / DSM 18823 / ISDg)</name>
    <name type="common">Clostridium phytofermentans</name>
    <dbReference type="NCBI Taxonomy" id="357809"/>
    <lineage>
        <taxon>Bacteria</taxon>
        <taxon>Bacillati</taxon>
        <taxon>Bacillota</taxon>
        <taxon>Clostridia</taxon>
        <taxon>Lachnospirales</taxon>
        <taxon>Lachnospiraceae</taxon>
    </lineage>
</organism>
<evidence type="ECO:0000256" key="1">
    <source>
        <dbReference type="SAM" id="Coils"/>
    </source>
</evidence>
<keyword evidence="5" id="KW-0378">Hydrolase</keyword>
<dbReference type="RefSeq" id="WP_012201010.1">
    <property type="nucleotide sequence ID" value="NC_010001.1"/>
</dbReference>
<protein>
    <submittedName>
        <fullName evidence="5">Cell wall hydrolase SleB</fullName>
    </submittedName>
</protein>
<evidence type="ECO:0000256" key="3">
    <source>
        <dbReference type="SAM" id="Phobius"/>
    </source>
</evidence>
<dbReference type="Gene3D" id="2.30.30.40">
    <property type="entry name" value="SH3 Domains"/>
    <property type="match status" value="2"/>
</dbReference>
<dbReference type="Pfam" id="PF08239">
    <property type="entry name" value="SH3_3"/>
    <property type="match status" value="2"/>
</dbReference>
<dbReference type="AlphaFoldDB" id="A9KQ47"/>
<evidence type="ECO:0000259" key="4">
    <source>
        <dbReference type="PROSITE" id="PS51781"/>
    </source>
</evidence>
<feature type="coiled-coil region" evidence="1">
    <location>
        <begin position="124"/>
        <end position="153"/>
    </location>
</feature>
<accession>A9KQ47</accession>
<dbReference type="STRING" id="357809.Cphy_3002"/>
<keyword evidence="6" id="KW-1185">Reference proteome</keyword>
<sequence length="488" mass="54649" precursor="true">MKAKTRVSVILVMIVCFFAMIVITDTTCYSISGTYEDDSQIAETNTSDDEANQLDFAKSKEDEFAKMDKIELFSLAIEDNSSDNLITSNHTNDTKETNKSNVNSNTALDSNVSLEEDLEKQAMKENLEQKVIKENLEEKKKQEDLEQKAVQENVKARAIAFSMEENVADSNSNSEEIDTFSMIKALPEYEKVLPKVSEFLNIRSEADSDATIVGQLNKNSYATIVERGEEWTKITSGKVTGYASNQYLYFDEEAKNLVSELKADQIVITAGSVNIRKSPDLTGEVLTEAKNEDSFVHVSDEDTDGWYAIQYKDSQVSYVSKDLSKSVFNLKTATTKEEIEEAKKTAQIAKELEEAKKHKPSKTNRSAIKVSDEEILLLATVVAMEANGESYEGQLAVANVVVNRMIDGYWGKTIHDVIYAPGQFSGANSGRVEKYKSQVTESCKKAAIEALAGNNNIGDYKYFMMKNRAKTSSYKKYYILGSHCFYQR</sequence>
<dbReference type="GO" id="GO:0016787">
    <property type="term" value="F:hydrolase activity"/>
    <property type="evidence" value="ECO:0007669"/>
    <property type="project" value="UniProtKB-KW"/>
</dbReference>
<dbReference type="Pfam" id="PF07486">
    <property type="entry name" value="Hydrolase_2"/>
    <property type="match status" value="1"/>
</dbReference>
<feature type="region of interest" description="Disordered" evidence="2">
    <location>
        <begin position="83"/>
        <end position="109"/>
    </location>
</feature>
<feature type="domain" description="SH3b" evidence="4">
    <location>
        <begin position="190"/>
        <end position="252"/>
    </location>
</feature>
<proteinExistence type="predicted"/>
<name>A9KQ47_LACP7</name>